<proteinExistence type="inferred from homology"/>
<dbReference type="OrthoDB" id="28208at2759"/>
<feature type="transmembrane region" description="Helical" evidence="8">
    <location>
        <begin position="182"/>
        <end position="203"/>
    </location>
</feature>
<feature type="transmembrane region" description="Helical" evidence="8">
    <location>
        <begin position="445"/>
        <end position="469"/>
    </location>
</feature>
<evidence type="ECO:0000256" key="3">
    <source>
        <dbReference type="ARBA" id="ARBA00022448"/>
    </source>
</evidence>
<dbReference type="GO" id="GO:0015179">
    <property type="term" value="F:L-amino acid transmembrane transporter activity"/>
    <property type="evidence" value="ECO:0007669"/>
    <property type="project" value="TreeGrafter"/>
</dbReference>
<dbReference type="PANTHER" id="PTHR22950:SF458">
    <property type="entry name" value="SODIUM-COUPLED NEUTRAL AMINO ACID TRANSPORTER 11-RELATED"/>
    <property type="match status" value="1"/>
</dbReference>
<name>A0A2T9Z3S1_9FUNG</name>
<keyword evidence="11" id="KW-1185">Reference proteome</keyword>
<comment type="caution">
    <text evidence="10">The sequence shown here is derived from an EMBL/GenBank/DDBJ whole genome shotgun (WGS) entry which is preliminary data.</text>
</comment>
<accession>A0A2T9Z3S1</accession>
<organism evidence="10 11">
    <name type="scientific">Furculomyces boomerangus</name>
    <dbReference type="NCBI Taxonomy" id="61424"/>
    <lineage>
        <taxon>Eukaryota</taxon>
        <taxon>Fungi</taxon>
        <taxon>Fungi incertae sedis</taxon>
        <taxon>Zoopagomycota</taxon>
        <taxon>Kickxellomycotina</taxon>
        <taxon>Harpellomycetes</taxon>
        <taxon>Harpellales</taxon>
        <taxon>Harpellaceae</taxon>
        <taxon>Furculomyces</taxon>
    </lineage>
</organism>
<comment type="similarity">
    <text evidence="2">Belongs to the amino acid/polyamine transporter 2 family.</text>
</comment>
<protein>
    <recommendedName>
        <fullName evidence="9">Amino acid transporter transmembrane domain-containing protein</fullName>
    </recommendedName>
</protein>
<evidence type="ECO:0000256" key="1">
    <source>
        <dbReference type="ARBA" id="ARBA00004141"/>
    </source>
</evidence>
<evidence type="ECO:0000256" key="5">
    <source>
        <dbReference type="ARBA" id="ARBA00022970"/>
    </source>
</evidence>
<dbReference type="GO" id="GO:0016020">
    <property type="term" value="C:membrane"/>
    <property type="evidence" value="ECO:0007669"/>
    <property type="project" value="UniProtKB-SubCell"/>
</dbReference>
<evidence type="ECO:0000313" key="11">
    <source>
        <dbReference type="Proteomes" id="UP000245699"/>
    </source>
</evidence>
<feature type="transmembrane region" description="Helical" evidence="8">
    <location>
        <begin position="264"/>
        <end position="281"/>
    </location>
</feature>
<feature type="transmembrane region" description="Helical" evidence="8">
    <location>
        <begin position="142"/>
        <end position="162"/>
    </location>
</feature>
<feature type="transmembrane region" description="Helical" evidence="8">
    <location>
        <begin position="419"/>
        <end position="439"/>
    </location>
</feature>
<evidence type="ECO:0000259" key="9">
    <source>
        <dbReference type="Pfam" id="PF01490"/>
    </source>
</evidence>
<reference evidence="10 11" key="1">
    <citation type="journal article" date="2018" name="MBio">
        <title>Comparative Genomics Reveals the Core Gene Toolbox for the Fungus-Insect Symbiosis.</title>
        <authorList>
            <person name="Wang Y."/>
            <person name="Stata M."/>
            <person name="Wang W."/>
            <person name="Stajich J.E."/>
            <person name="White M.M."/>
            <person name="Moncalvo J.M."/>
        </authorList>
    </citation>
    <scope>NUCLEOTIDE SEQUENCE [LARGE SCALE GENOMIC DNA]</scope>
    <source>
        <strain evidence="10 11">AUS-77-4</strain>
    </source>
</reference>
<evidence type="ECO:0000256" key="7">
    <source>
        <dbReference type="ARBA" id="ARBA00023136"/>
    </source>
</evidence>
<gene>
    <name evidence="10" type="ORF">BB559_000929</name>
</gene>
<dbReference type="STRING" id="61424.A0A2T9Z3S1"/>
<dbReference type="Proteomes" id="UP000245699">
    <property type="component" value="Unassembled WGS sequence"/>
</dbReference>
<dbReference type="AlphaFoldDB" id="A0A2T9Z3S1"/>
<keyword evidence="4 8" id="KW-0812">Transmembrane</keyword>
<keyword evidence="3" id="KW-0813">Transport</keyword>
<comment type="subcellular location">
    <subcellularLocation>
        <location evidence="1">Membrane</location>
        <topology evidence="1">Multi-pass membrane protein</topology>
    </subcellularLocation>
</comment>
<feature type="transmembrane region" description="Helical" evidence="8">
    <location>
        <begin position="63"/>
        <end position="90"/>
    </location>
</feature>
<feature type="domain" description="Amino acid transporter transmembrane" evidence="9">
    <location>
        <begin position="72"/>
        <end position="472"/>
    </location>
</feature>
<feature type="transmembrane region" description="Helical" evidence="8">
    <location>
        <begin position="341"/>
        <end position="360"/>
    </location>
</feature>
<evidence type="ECO:0000256" key="4">
    <source>
        <dbReference type="ARBA" id="ARBA00022692"/>
    </source>
</evidence>
<dbReference type="Pfam" id="PF01490">
    <property type="entry name" value="Aa_trans"/>
    <property type="match status" value="1"/>
</dbReference>
<keyword evidence="6 8" id="KW-1133">Transmembrane helix</keyword>
<feature type="transmembrane region" description="Helical" evidence="8">
    <location>
        <begin position="528"/>
        <end position="549"/>
    </location>
</feature>
<feature type="transmembrane region" description="Helical" evidence="8">
    <location>
        <begin position="96"/>
        <end position="121"/>
    </location>
</feature>
<dbReference type="InterPro" id="IPR013057">
    <property type="entry name" value="AA_transpt_TM"/>
</dbReference>
<sequence>MIEQLANELDSNNTTNENDQNTRKLDPYSGKCQFSFFIPFKVLLHSYFSNPEFRFQKYLFHRFLFHNYLVGFNILNTIIGSGIIGLPYAIKEAGFWLGLFLIVFVGVLSYFSLSILIQSGTKLDSFDFKSNVKRAMGKPGEFLLSFALIFNGFGSCITYLIISGDVLQPFVSIILPEKYHMFATRTAVILLVSFFLILPLLFFDSLDPLAQYSTIAVLIIPVVIIIIVFRSPIYLARNTIVLNTAANQYQQFLPPFDIIGKNPLPALGVIAFALMCTQTAYQNFNTLDKSINKGWKIASGFAIIFSVIIYIMFAAMGYLIFGYDVEPNFLNNFPYTDNWINLSRLLMAVSILLTYPMQFYPMREIISSLTLDNKESENSSTDMIETNQNITQPNSTLARPSSTRNFVSKCFYLVFGRNYGYNILTMAIFGVTVSISLLVKNLGLVYELIGVAAASLLAFVLPAGIYIAVNSPYYTKLLYLLLLGPIRTSSSISESQPLLGTLESAQNGLPNSDIDEDVIVLNEPYCTIVSVFMLVFGLVVFLIGTYTTLMKMQNEGA</sequence>
<evidence type="ECO:0000313" key="10">
    <source>
        <dbReference type="EMBL" id="PVU99194.1"/>
    </source>
</evidence>
<keyword evidence="7 8" id="KW-0472">Membrane</keyword>
<feature type="transmembrane region" description="Helical" evidence="8">
    <location>
        <begin position="301"/>
        <end position="321"/>
    </location>
</feature>
<evidence type="ECO:0000256" key="6">
    <source>
        <dbReference type="ARBA" id="ARBA00022989"/>
    </source>
</evidence>
<feature type="transmembrane region" description="Helical" evidence="8">
    <location>
        <begin position="215"/>
        <end position="235"/>
    </location>
</feature>
<dbReference type="EMBL" id="MBFT01000049">
    <property type="protein sequence ID" value="PVU99194.1"/>
    <property type="molecule type" value="Genomic_DNA"/>
</dbReference>
<evidence type="ECO:0000256" key="2">
    <source>
        <dbReference type="ARBA" id="ARBA00008066"/>
    </source>
</evidence>
<evidence type="ECO:0000256" key="8">
    <source>
        <dbReference type="SAM" id="Phobius"/>
    </source>
</evidence>
<dbReference type="PANTHER" id="PTHR22950">
    <property type="entry name" value="AMINO ACID TRANSPORTER"/>
    <property type="match status" value="1"/>
</dbReference>
<keyword evidence="5" id="KW-0029">Amino-acid transport</keyword>